<evidence type="ECO:0000256" key="2">
    <source>
        <dbReference type="PROSITE-ProRule" id="PRU01091"/>
    </source>
</evidence>
<dbReference type="SMART" id="SM00862">
    <property type="entry name" value="Trans_reg_C"/>
    <property type="match status" value="1"/>
</dbReference>
<dbReference type="GO" id="GO:0006355">
    <property type="term" value="P:regulation of DNA-templated transcription"/>
    <property type="evidence" value="ECO:0007669"/>
    <property type="project" value="InterPro"/>
</dbReference>
<name>A0A4Y5W0I1_9PSED</name>
<proteinExistence type="predicted"/>
<dbReference type="InterPro" id="IPR016032">
    <property type="entry name" value="Sig_transdc_resp-reg_C-effctor"/>
</dbReference>
<dbReference type="EMBL" id="CP021645">
    <property type="protein sequence ID" value="QDD87974.1"/>
    <property type="molecule type" value="Genomic_DNA"/>
</dbReference>
<dbReference type="Gene3D" id="1.10.10.10">
    <property type="entry name" value="Winged helix-like DNA-binding domain superfamily/Winged helix DNA-binding domain"/>
    <property type="match status" value="1"/>
</dbReference>
<feature type="domain" description="OmpR/PhoB-type" evidence="3">
    <location>
        <begin position="130"/>
        <end position="229"/>
    </location>
</feature>
<feature type="DNA-binding region" description="OmpR/PhoB-type" evidence="2">
    <location>
        <begin position="130"/>
        <end position="229"/>
    </location>
</feature>
<evidence type="ECO:0000313" key="4">
    <source>
        <dbReference type="EMBL" id="QDD87974.1"/>
    </source>
</evidence>
<accession>A0A4Y5W0I1</accession>
<gene>
    <name evidence="4" type="ORF">CCZ28_02755</name>
</gene>
<dbReference type="PROSITE" id="PS51755">
    <property type="entry name" value="OMPR_PHOB"/>
    <property type="match status" value="1"/>
</dbReference>
<dbReference type="InterPro" id="IPR001867">
    <property type="entry name" value="OmpR/PhoB-type_DNA-bd"/>
</dbReference>
<dbReference type="GO" id="GO:0003677">
    <property type="term" value="F:DNA binding"/>
    <property type="evidence" value="ECO:0007669"/>
    <property type="project" value="UniProtKB-UniRule"/>
</dbReference>
<dbReference type="Pfam" id="PF00486">
    <property type="entry name" value="Trans_reg_C"/>
    <property type="match status" value="1"/>
</dbReference>
<keyword evidence="1 2" id="KW-0238">DNA-binding</keyword>
<dbReference type="InterPro" id="IPR036388">
    <property type="entry name" value="WH-like_DNA-bd_sf"/>
</dbReference>
<dbReference type="GO" id="GO:0000160">
    <property type="term" value="P:phosphorelay signal transduction system"/>
    <property type="evidence" value="ECO:0007669"/>
    <property type="project" value="InterPro"/>
</dbReference>
<protein>
    <recommendedName>
        <fullName evidence="3">OmpR/PhoB-type domain-containing protein</fullName>
    </recommendedName>
</protein>
<reference evidence="4" key="1">
    <citation type="submission" date="2017-05" db="EMBL/GenBank/DDBJ databases">
        <title>Complete genome sequence of Pseudomonas psychrotolerans CS51.</title>
        <authorList>
            <person name="Asaf S."/>
            <person name="Kang S.M."/>
            <person name="Lee I.J."/>
        </authorList>
    </citation>
    <scope>NUCLEOTIDE SEQUENCE [LARGE SCALE GENOMIC DNA]</scope>
    <source>
        <strain evidence="4">CS51</strain>
    </source>
</reference>
<organism evidence="4">
    <name type="scientific">Pseudomonas oryzihabitans</name>
    <dbReference type="NCBI Taxonomy" id="47885"/>
    <lineage>
        <taxon>Bacteria</taxon>
        <taxon>Pseudomonadati</taxon>
        <taxon>Pseudomonadota</taxon>
        <taxon>Gammaproteobacteria</taxon>
        <taxon>Pseudomonadales</taxon>
        <taxon>Pseudomonadaceae</taxon>
        <taxon>Pseudomonas</taxon>
    </lineage>
</organism>
<evidence type="ECO:0000259" key="3">
    <source>
        <dbReference type="PROSITE" id="PS51755"/>
    </source>
</evidence>
<dbReference type="SUPFAM" id="SSF46894">
    <property type="entry name" value="C-terminal effector domain of the bipartite response regulators"/>
    <property type="match status" value="1"/>
</dbReference>
<sequence>MSGLGLNAREDAELFGRPRRLGYLTAKRFAGAPFRVAVRSVLPPCGSVAQELADLDFLILERRREDDDAQVLEEIGRLRPLSKRTILLLVVHGGHRNARLNYLKAGADVVVQAGQRCETEIALILDRLHGNARGLDSPLLLDTLHLRLVSKSEAVELSYSEMTVLRALSRDAAHVLSYDQLAATFGMNSQYYDRSALSKSVSRLRTRILSVFRVNLIESIRGYGYRLNRGLLDVK</sequence>
<dbReference type="AlphaFoldDB" id="A0A4Y5W0I1"/>
<evidence type="ECO:0000256" key="1">
    <source>
        <dbReference type="ARBA" id="ARBA00023125"/>
    </source>
</evidence>